<reference evidence="1 2" key="1">
    <citation type="journal article" date="2023" name="Insect Mol. Biol.">
        <title>Genome sequencing provides insights into the evolution of gene families encoding plant cell wall-degrading enzymes in longhorned beetles.</title>
        <authorList>
            <person name="Shin N.R."/>
            <person name="Okamura Y."/>
            <person name="Kirsch R."/>
            <person name="Pauchet Y."/>
        </authorList>
    </citation>
    <scope>NUCLEOTIDE SEQUENCE [LARGE SCALE GENOMIC DNA]</scope>
    <source>
        <strain evidence="1">EAD_L_NR</strain>
    </source>
</reference>
<evidence type="ECO:0000313" key="1">
    <source>
        <dbReference type="EMBL" id="KAJ8914333.1"/>
    </source>
</evidence>
<proteinExistence type="predicted"/>
<feature type="non-terminal residue" evidence="1">
    <location>
        <position position="1"/>
    </location>
</feature>
<sequence>CFEINTKNIIQISIDGSNVNLKFLRLFKEYVRENNKLIDLGTCGLHVVHGSIRSGHKAAGWHVDSVLNGIYWIFKDSPARRSDYIAITKSDLFPLKFCRTRWVEGSNAANRALTIFKDKNVHGKRFRFTTFHYVCN</sequence>
<comment type="caution">
    <text evidence="1">The sequence shown here is derived from an EMBL/GenBank/DDBJ whole genome shotgun (WGS) entry which is preliminary data.</text>
</comment>
<dbReference type="EMBL" id="JANEYG010000074">
    <property type="protein sequence ID" value="KAJ8914333.1"/>
    <property type="molecule type" value="Genomic_DNA"/>
</dbReference>
<protein>
    <recommendedName>
        <fullName evidence="3">Transposase</fullName>
    </recommendedName>
</protein>
<organism evidence="1 2">
    <name type="scientific">Exocentrus adspersus</name>
    <dbReference type="NCBI Taxonomy" id="1586481"/>
    <lineage>
        <taxon>Eukaryota</taxon>
        <taxon>Metazoa</taxon>
        <taxon>Ecdysozoa</taxon>
        <taxon>Arthropoda</taxon>
        <taxon>Hexapoda</taxon>
        <taxon>Insecta</taxon>
        <taxon>Pterygota</taxon>
        <taxon>Neoptera</taxon>
        <taxon>Endopterygota</taxon>
        <taxon>Coleoptera</taxon>
        <taxon>Polyphaga</taxon>
        <taxon>Cucujiformia</taxon>
        <taxon>Chrysomeloidea</taxon>
        <taxon>Cerambycidae</taxon>
        <taxon>Lamiinae</taxon>
        <taxon>Acanthocinini</taxon>
        <taxon>Exocentrus</taxon>
    </lineage>
</organism>
<name>A0AAV8VJH5_9CUCU</name>
<gene>
    <name evidence="1" type="ORF">NQ315_011321</name>
</gene>
<dbReference type="Proteomes" id="UP001159042">
    <property type="component" value="Unassembled WGS sequence"/>
</dbReference>
<accession>A0AAV8VJH5</accession>
<dbReference type="AlphaFoldDB" id="A0AAV8VJH5"/>
<keyword evidence="2" id="KW-1185">Reference proteome</keyword>
<evidence type="ECO:0008006" key="3">
    <source>
        <dbReference type="Google" id="ProtNLM"/>
    </source>
</evidence>
<evidence type="ECO:0000313" key="2">
    <source>
        <dbReference type="Proteomes" id="UP001159042"/>
    </source>
</evidence>